<accession>H2BZ63</accession>
<dbReference type="Proteomes" id="UP000003844">
    <property type="component" value="Unassembled WGS sequence"/>
</dbReference>
<dbReference type="HOGENOM" id="CLU_122390_0_0_10"/>
<dbReference type="Gene3D" id="2.40.128.410">
    <property type="match status" value="1"/>
</dbReference>
<dbReference type="Pfam" id="PF14059">
    <property type="entry name" value="DUF4251"/>
    <property type="match status" value="1"/>
</dbReference>
<organism evidence="1 2">
    <name type="scientific">Gillisia limnaea (strain DSM 15749 / LMG 21470 / R-8282)</name>
    <dbReference type="NCBI Taxonomy" id="865937"/>
    <lineage>
        <taxon>Bacteria</taxon>
        <taxon>Pseudomonadati</taxon>
        <taxon>Bacteroidota</taxon>
        <taxon>Flavobacteriia</taxon>
        <taxon>Flavobacteriales</taxon>
        <taxon>Flavobacteriaceae</taxon>
        <taxon>Gillisia</taxon>
    </lineage>
</organism>
<dbReference type="AlphaFoldDB" id="H2BZ63"/>
<reference evidence="2" key="1">
    <citation type="journal article" date="2012" name="Stand. Genomic Sci.">
        <title>Genome sequence of the Antarctic rhodopsins-containing flavobacterium Gillisia limnaea type strain (R-8282(T)).</title>
        <authorList>
            <person name="Riedel T."/>
            <person name="Held B."/>
            <person name="Nolan M."/>
            <person name="Lucas S."/>
            <person name="Lapidus A."/>
            <person name="Tice H."/>
            <person name="Del Rio T.G."/>
            <person name="Cheng J.F."/>
            <person name="Han C."/>
            <person name="Tapia R."/>
            <person name="Goodwin L.A."/>
            <person name="Pitluck S."/>
            <person name="Liolios K."/>
            <person name="Mavromatis K."/>
            <person name="Pagani I."/>
            <person name="Ivanova N."/>
            <person name="Mikhailova N."/>
            <person name="Pati A."/>
            <person name="Chen A."/>
            <person name="Palaniappan K."/>
            <person name="Land M."/>
            <person name="Rohde M."/>
            <person name="Tindall B.J."/>
            <person name="Detter J.C."/>
            <person name="Goker M."/>
            <person name="Bristow J."/>
            <person name="Eisen J.A."/>
            <person name="Markowitz V."/>
            <person name="Hugenholtz P."/>
            <person name="Kyrpides N.C."/>
            <person name="Klenk H.P."/>
            <person name="Woyke T."/>
        </authorList>
    </citation>
    <scope>NUCLEOTIDE SEQUENCE [LARGE SCALE GENOMIC DNA]</scope>
    <source>
        <strain evidence="2">DSM 15749 / LMG 21470 / R-8282</strain>
    </source>
</reference>
<gene>
    <name evidence="1" type="ORF">Gilli_0480</name>
</gene>
<evidence type="ECO:0008006" key="3">
    <source>
        <dbReference type="Google" id="ProtNLM"/>
    </source>
</evidence>
<dbReference type="EMBL" id="JH594606">
    <property type="protein sequence ID" value="EHQ01192.1"/>
    <property type="molecule type" value="Genomic_DNA"/>
</dbReference>
<proteinExistence type="predicted"/>
<sequence>MKYHIKPALKKQRFGMGVKLLAPFIVLFILACGGTKKSGSEEATKDFQKLSELVNNREFEIENEWLTPLGGPAINLIGNPNYIRFEGDSVDVFLPYYGVRHSGGGYGTNGGIKYKGPAKNLNISKDPAKNSILLNFEGNDGNENLEFFITLFQGGSATTSVSSSQRESISYRGDVKALPEEN</sequence>
<dbReference type="InterPro" id="IPR025347">
    <property type="entry name" value="DUF4251"/>
</dbReference>
<evidence type="ECO:0000313" key="1">
    <source>
        <dbReference type="EMBL" id="EHQ01192.1"/>
    </source>
</evidence>
<evidence type="ECO:0000313" key="2">
    <source>
        <dbReference type="Proteomes" id="UP000003844"/>
    </source>
</evidence>
<dbReference type="RefSeq" id="WP_006987518.1">
    <property type="nucleotide sequence ID" value="NZ_JH594606.1"/>
</dbReference>
<dbReference type="STRING" id="865937.Gilli_0480"/>
<protein>
    <recommendedName>
        <fullName evidence="3">DUF4251 domain-containing protein</fullName>
    </recommendedName>
</protein>
<keyword evidence="2" id="KW-1185">Reference proteome</keyword>
<dbReference type="OrthoDB" id="1448121at2"/>
<dbReference type="PROSITE" id="PS51257">
    <property type="entry name" value="PROKAR_LIPOPROTEIN"/>
    <property type="match status" value="1"/>
</dbReference>
<name>H2BZ63_GILLR</name>
<dbReference type="eggNOG" id="ENOG5030P0K">
    <property type="taxonomic scope" value="Bacteria"/>
</dbReference>